<dbReference type="InterPro" id="IPR052544">
    <property type="entry name" value="Bacteriocin_Proc_Enz"/>
</dbReference>
<dbReference type="GO" id="GO:0031219">
    <property type="term" value="F:levanase activity"/>
    <property type="evidence" value="ECO:0007669"/>
    <property type="project" value="UniProtKB-EC"/>
</dbReference>
<dbReference type="CDD" id="cd02142">
    <property type="entry name" value="McbC_SagB-like_oxidoreductase"/>
    <property type="match status" value="1"/>
</dbReference>
<evidence type="ECO:0000313" key="2">
    <source>
        <dbReference type="EMBL" id="ERJ12055.1"/>
    </source>
</evidence>
<dbReference type="InterPro" id="IPR020051">
    <property type="entry name" value="SagB-type_dehydrogenase"/>
</dbReference>
<keyword evidence="2" id="KW-0378">Hydrolase</keyword>
<name>U2FGS8_9MOLU</name>
<dbReference type="GO" id="GO:0016491">
    <property type="term" value="F:oxidoreductase activity"/>
    <property type="evidence" value="ECO:0007669"/>
    <property type="project" value="InterPro"/>
</dbReference>
<dbReference type="Proteomes" id="UP000005707">
    <property type="component" value="Unassembled WGS sequence"/>
</dbReference>
<dbReference type="InterPro" id="IPR000415">
    <property type="entry name" value="Nitroreductase-like"/>
</dbReference>
<dbReference type="SUPFAM" id="SSF55469">
    <property type="entry name" value="FMN-dependent nitroreductase-like"/>
    <property type="match status" value="1"/>
</dbReference>
<dbReference type="eggNOG" id="COG0778">
    <property type="taxonomic scope" value="Bacteria"/>
</dbReference>
<sequence length="252" mass="28827">MSKKIGTEFMKFTQYKYLDESDQSKGTPQPPCELPYDQNQDMIELPKPGTLNSRKVNLQQLIEDRQSLRKYSDKPLTLTELSYLLWNTQGVKKRITKDKPTGKVDVTFRTVPSAGARHPFETFLLINNVEGLNKGLYRYIATEHTLIEVNMDHHIADQITDACLSQRFIIESAVTFIWMADIDRTVWRYGERSYRYAHLDAGHVCQNLYLSAEMLDAGVCAIAAYDDDALNKLLGFNGENQFVIYIGTVGKK</sequence>
<dbReference type="EMBL" id="AFNU02000006">
    <property type="protein sequence ID" value="ERJ12055.1"/>
    <property type="molecule type" value="Genomic_DNA"/>
</dbReference>
<dbReference type="Pfam" id="PF00881">
    <property type="entry name" value="Nitroreductase"/>
    <property type="match status" value="1"/>
</dbReference>
<feature type="domain" description="Nitroreductase" evidence="1">
    <location>
        <begin position="62"/>
        <end position="251"/>
    </location>
</feature>
<gene>
    <name evidence="2" type="ORF">HLPCO_001969</name>
</gene>
<comment type="caution">
    <text evidence="2">The sequence shown here is derived from an EMBL/GenBank/DDBJ whole genome shotgun (WGS) entry which is preliminary data.</text>
</comment>
<dbReference type="EC" id="3.2.1.65" evidence="2"/>
<keyword evidence="3" id="KW-1185">Reference proteome</keyword>
<evidence type="ECO:0000313" key="3">
    <source>
        <dbReference type="Proteomes" id="UP000005707"/>
    </source>
</evidence>
<proteinExistence type="predicted"/>
<dbReference type="NCBIfam" id="TIGR03605">
    <property type="entry name" value="antibiot_sagB"/>
    <property type="match status" value="1"/>
</dbReference>
<reference evidence="2 3" key="2">
    <citation type="journal article" date="2013" name="PLoS ONE">
        <title>INDIGO - INtegrated Data Warehouse of MIcrobial GenOmes with Examples from the Red Sea Extremophiles.</title>
        <authorList>
            <person name="Alam I."/>
            <person name="Antunes A."/>
            <person name="Kamau A.A."/>
            <person name="Ba Alawi W."/>
            <person name="Kalkatawi M."/>
            <person name="Stingl U."/>
            <person name="Bajic V.B."/>
        </authorList>
    </citation>
    <scope>NUCLEOTIDE SEQUENCE [LARGE SCALE GENOMIC DNA]</scope>
    <source>
        <strain evidence="2 3">SSD-17B</strain>
    </source>
</reference>
<dbReference type="PANTHER" id="PTHR43745">
    <property type="entry name" value="NITROREDUCTASE MJ1384-RELATED"/>
    <property type="match status" value="1"/>
</dbReference>
<keyword evidence="2" id="KW-0326">Glycosidase</keyword>
<accession>U2FGS8</accession>
<dbReference type="Gene3D" id="3.40.109.10">
    <property type="entry name" value="NADH Oxidase"/>
    <property type="match status" value="1"/>
</dbReference>
<dbReference type="RefSeq" id="WP_008827339.1">
    <property type="nucleotide sequence ID" value="NZ_AFNU02000006.1"/>
</dbReference>
<dbReference type="AlphaFoldDB" id="U2FGS8"/>
<evidence type="ECO:0000259" key="1">
    <source>
        <dbReference type="Pfam" id="PF00881"/>
    </source>
</evidence>
<dbReference type="PANTHER" id="PTHR43745:SF2">
    <property type="entry name" value="NITROREDUCTASE MJ1384-RELATED"/>
    <property type="match status" value="1"/>
</dbReference>
<reference evidence="2 3" key="1">
    <citation type="journal article" date="2011" name="J. Bacteriol.">
        <title>Genome sequence of Haloplasma contractile, an unusual contractile bacterium from a deep-sea anoxic brine lake.</title>
        <authorList>
            <person name="Antunes A."/>
            <person name="Alam I."/>
            <person name="El Dorry H."/>
            <person name="Siam R."/>
            <person name="Robertson A."/>
            <person name="Bajic V.B."/>
            <person name="Stingl U."/>
        </authorList>
    </citation>
    <scope>NUCLEOTIDE SEQUENCE [LARGE SCALE GENOMIC DNA]</scope>
    <source>
        <strain evidence="2 3">SSD-17B</strain>
    </source>
</reference>
<organism evidence="2 3">
    <name type="scientific">Haloplasma contractile SSD-17B</name>
    <dbReference type="NCBI Taxonomy" id="1033810"/>
    <lineage>
        <taxon>Bacteria</taxon>
        <taxon>Bacillati</taxon>
        <taxon>Mycoplasmatota</taxon>
        <taxon>Mollicutes</taxon>
        <taxon>Haloplasmatales</taxon>
        <taxon>Haloplasmataceae</taxon>
        <taxon>Haloplasma</taxon>
    </lineage>
</organism>
<dbReference type="InParanoid" id="U2FGS8"/>
<dbReference type="STRING" id="1033810.HLPCO_001969"/>
<dbReference type="OrthoDB" id="9801593at2"/>
<protein>
    <submittedName>
        <fullName evidence="2">NADH-flavin oxidoreductase protein</fullName>
        <ecNumber evidence="2">3.2.1.65</ecNumber>
    </submittedName>
</protein>
<dbReference type="InterPro" id="IPR029479">
    <property type="entry name" value="Nitroreductase"/>
</dbReference>